<organism evidence="3 4">
    <name type="scientific">Pomacea canaliculata</name>
    <name type="common">Golden apple snail</name>
    <dbReference type="NCBI Taxonomy" id="400727"/>
    <lineage>
        <taxon>Eukaryota</taxon>
        <taxon>Metazoa</taxon>
        <taxon>Spiralia</taxon>
        <taxon>Lophotrochozoa</taxon>
        <taxon>Mollusca</taxon>
        <taxon>Gastropoda</taxon>
        <taxon>Caenogastropoda</taxon>
        <taxon>Architaenioglossa</taxon>
        <taxon>Ampullarioidea</taxon>
        <taxon>Ampullariidae</taxon>
        <taxon>Pomacea</taxon>
    </lineage>
</organism>
<dbReference type="Pfam" id="PF20146">
    <property type="entry name" value="NRF"/>
    <property type="match status" value="1"/>
</dbReference>
<feature type="transmembrane region" description="Helical" evidence="1">
    <location>
        <begin position="594"/>
        <end position="617"/>
    </location>
</feature>
<dbReference type="Proteomes" id="UP000245119">
    <property type="component" value="Linkage Group LG11"/>
</dbReference>
<reference evidence="3 4" key="1">
    <citation type="submission" date="2018-04" db="EMBL/GenBank/DDBJ databases">
        <title>The genome of golden apple snail Pomacea canaliculata provides insight into stress tolerance and invasive adaptation.</title>
        <authorList>
            <person name="Liu C."/>
            <person name="Liu B."/>
            <person name="Ren Y."/>
            <person name="Zhang Y."/>
            <person name="Wang H."/>
            <person name="Li S."/>
            <person name="Jiang F."/>
            <person name="Yin L."/>
            <person name="Zhang G."/>
            <person name="Qian W."/>
            <person name="Fan W."/>
        </authorList>
    </citation>
    <scope>NUCLEOTIDE SEQUENCE [LARGE SCALE GENOMIC DNA]</scope>
    <source>
        <strain evidence="3">SZHN2017</strain>
        <tissue evidence="3">Muscle</tissue>
    </source>
</reference>
<protein>
    <recommendedName>
        <fullName evidence="2">Nose resistant-to-fluoxetine protein N-terminal domain-containing protein</fullName>
    </recommendedName>
</protein>
<feature type="transmembrane region" description="Helical" evidence="1">
    <location>
        <begin position="637"/>
        <end position="660"/>
    </location>
</feature>
<dbReference type="PANTHER" id="PTHR11161:SF0">
    <property type="entry name" value="O-ACYLTRANSFERASE LIKE PROTEIN"/>
    <property type="match status" value="1"/>
</dbReference>
<dbReference type="InterPro" id="IPR002656">
    <property type="entry name" value="Acyl_transf_3_dom"/>
</dbReference>
<keyword evidence="1" id="KW-0472">Membrane</keyword>
<evidence type="ECO:0000313" key="3">
    <source>
        <dbReference type="EMBL" id="PVD22481.1"/>
    </source>
</evidence>
<evidence type="ECO:0000259" key="2">
    <source>
        <dbReference type="SMART" id="SM00703"/>
    </source>
</evidence>
<dbReference type="SMART" id="SM00703">
    <property type="entry name" value="NRF"/>
    <property type="match status" value="1"/>
</dbReference>
<dbReference type="OrthoDB" id="207378at2759"/>
<evidence type="ECO:0000313" key="4">
    <source>
        <dbReference type="Proteomes" id="UP000245119"/>
    </source>
</evidence>
<keyword evidence="4" id="KW-1185">Reference proteome</keyword>
<dbReference type="InterPro" id="IPR006621">
    <property type="entry name" value="Nose-resist-to-fluoxetine_N"/>
</dbReference>
<sequence>MTSKYPVTTPTEETCFSQGDAERLDQASLLTRGATADTASLVTAPDVQNLLALSSATVQQAVLTSATTLSSPSSTGSSSDVAAGASGAEVCANDTIATIMALTQRQMWAVQSESGALCRWWDLMWTDEEDNKMADAAGKPKPDILDGNFLWPGSYDLCFSIRSDGNQSSQFSGQYCTATVPLAAAPQVSFFPIVLSIGLCVPSTCSSTDMTSLLTDVLALLNTSLTVKVTCREKDKPMDTKAKVGIAICSVLLAMLIAGTVLDILFIQMPKWRSQDIMSFKATNGFVGQDEHQPLLHHQPAKAYVPEPGVVSRFLIAFSIYTNCSKLLSTRQPPGSLTCIHGIRFLSMTWVVLGHSFLFAMSSAENAGRYLPVFIQRWTSQAITSATVSVDSFFALSGMLVAYLTLKEMKKRNGKLNWFMFYFHRFWRLTPAYMLVIMVYTCLSPYWGDGPLWPETLGDRDKCISYWWRNFLYINNLFPFEQMCLAQSWYLANDIQFYILSPLIFLPLFYFPLLGIGSATVFMLVSAITPAMLTMRDSLPPGIVAKVEVNSTIMTDYMDFYIKPYNRMGPYVVGMLAGYFLYRSDCRLKIKKVVNLCAWAVATACSLAILYGLYGASSGSPVTLATSAFYNAVHRHVWGACVCWVVVACVTGNGGFVNTILSWSAFVPLSRLTYCIYLLHLMMMELYLLNSDTTFYMNDINVVMFFLSILVVSYMAATVASMAFEAPLMGLEKVLLHREKSDEGSKADVQSR</sequence>
<comment type="caution">
    <text evidence="3">The sequence shown here is derived from an EMBL/GenBank/DDBJ whole genome shotgun (WGS) entry which is preliminary data.</text>
</comment>
<name>A0A2T7NMT5_POMCA</name>
<keyword evidence="1" id="KW-1133">Transmembrane helix</keyword>
<feature type="transmembrane region" description="Helical" evidence="1">
    <location>
        <begin position="345"/>
        <end position="362"/>
    </location>
</feature>
<feature type="transmembrane region" description="Helical" evidence="1">
    <location>
        <begin position="426"/>
        <end position="447"/>
    </location>
</feature>
<gene>
    <name evidence="3" type="ORF">C0Q70_18295</name>
</gene>
<dbReference type="GO" id="GO:0016747">
    <property type="term" value="F:acyltransferase activity, transferring groups other than amino-acyl groups"/>
    <property type="evidence" value="ECO:0007669"/>
    <property type="project" value="InterPro"/>
</dbReference>
<feature type="transmembrane region" description="Helical" evidence="1">
    <location>
        <begin position="702"/>
        <end position="724"/>
    </location>
</feature>
<keyword evidence="1" id="KW-0812">Transmembrane</keyword>
<feature type="transmembrane region" description="Helical" evidence="1">
    <location>
        <begin position="503"/>
        <end position="528"/>
    </location>
</feature>
<evidence type="ECO:0000256" key="1">
    <source>
        <dbReference type="SAM" id="Phobius"/>
    </source>
</evidence>
<feature type="transmembrane region" description="Helical" evidence="1">
    <location>
        <begin position="382"/>
        <end position="406"/>
    </location>
</feature>
<proteinExistence type="predicted"/>
<dbReference type="PANTHER" id="PTHR11161">
    <property type="entry name" value="O-ACYLTRANSFERASE"/>
    <property type="match status" value="1"/>
</dbReference>
<dbReference type="EMBL" id="PZQS01000011">
    <property type="protein sequence ID" value="PVD22481.1"/>
    <property type="molecule type" value="Genomic_DNA"/>
</dbReference>
<accession>A0A2T7NMT5</accession>
<dbReference type="Pfam" id="PF01757">
    <property type="entry name" value="Acyl_transf_3"/>
    <property type="match status" value="1"/>
</dbReference>
<dbReference type="InterPro" id="IPR052728">
    <property type="entry name" value="O2_lipid_transport_reg"/>
</dbReference>
<dbReference type="AlphaFoldDB" id="A0A2T7NMT5"/>
<feature type="domain" description="Nose resistant-to-fluoxetine protein N-terminal" evidence="2">
    <location>
        <begin position="102"/>
        <end position="233"/>
    </location>
</feature>
<feature type="transmembrane region" description="Helical" evidence="1">
    <location>
        <begin position="244"/>
        <end position="267"/>
    </location>
</feature>